<keyword evidence="3" id="KW-1185">Reference proteome</keyword>
<organism evidence="2 3">
    <name type="scientific">Trichogramma kaykai</name>
    <dbReference type="NCBI Taxonomy" id="54128"/>
    <lineage>
        <taxon>Eukaryota</taxon>
        <taxon>Metazoa</taxon>
        <taxon>Ecdysozoa</taxon>
        <taxon>Arthropoda</taxon>
        <taxon>Hexapoda</taxon>
        <taxon>Insecta</taxon>
        <taxon>Pterygota</taxon>
        <taxon>Neoptera</taxon>
        <taxon>Endopterygota</taxon>
        <taxon>Hymenoptera</taxon>
        <taxon>Apocrita</taxon>
        <taxon>Proctotrupomorpha</taxon>
        <taxon>Chalcidoidea</taxon>
        <taxon>Trichogrammatidae</taxon>
        <taxon>Trichogramma</taxon>
    </lineage>
</organism>
<dbReference type="EMBL" id="JBJJXI010000166">
    <property type="protein sequence ID" value="KAL3384994.1"/>
    <property type="molecule type" value="Genomic_DNA"/>
</dbReference>
<accession>A0ABD2VW52</accession>
<feature type="region of interest" description="Disordered" evidence="1">
    <location>
        <begin position="25"/>
        <end position="64"/>
    </location>
</feature>
<gene>
    <name evidence="2" type="ORF">TKK_019393</name>
</gene>
<sequence>MQNVKVRRFIDRSSSYCRYIQGVREREKEREGGKESCKERERRTKEGKGHTAGVPTAQGTREREYTRARAPCHCPWTLDSVVISGLTLR</sequence>
<evidence type="ECO:0000256" key="1">
    <source>
        <dbReference type="SAM" id="MobiDB-lite"/>
    </source>
</evidence>
<dbReference type="Proteomes" id="UP001627154">
    <property type="component" value="Unassembled WGS sequence"/>
</dbReference>
<evidence type="ECO:0000313" key="2">
    <source>
        <dbReference type="EMBL" id="KAL3384994.1"/>
    </source>
</evidence>
<reference evidence="2 3" key="1">
    <citation type="journal article" date="2024" name="bioRxiv">
        <title>A reference genome for Trichogramma kaykai: A tiny desert-dwelling parasitoid wasp with competing sex-ratio distorters.</title>
        <authorList>
            <person name="Culotta J."/>
            <person name="Lindsey A.R."/>
        </authorList>
    </citation>
    <scope>NUCLEOTIDE SEQUENCE [LARGE SCALE GENOMIC DNA]</scope>
    <source>
        <strain evidence="2 3">KSX58</strain>
    </source>
</reference>
<comment type="caution">
    <text evidence="2">The sequence shown here is derived from an EMBL/GenBank/DDBJ whole genome shotgun (WGS) entry which is preliminary data.</text>
</comment>
<feature type="compositionally biased region" description="Basic and acidic residues" evidence="1">
    <location>
        <begin position="25"/>
        <end position="49"/>
    </location>
</feature>
<name>A0ABD2VW52_9HYME</name>
<proteinExistence type="predicted"/>
<dbReference type="AlphaFoldDB" id="A0ABD2VW52"/>
<evidence type="ECO:0000313" key="3">
    <source>
        <dbReference type="Proteomes" id="UP001627154"/>
    </source>
</evidence>
<protein>
    <submittedName>
        <fullName evidence="2">Uncharacterized protein</fullName>
    </submittedName>
</protein>